<dbReference type="Proteomes" id="UP000318186">
    <property type="component" value="Unassembled WGS sequence"/>
</dbReference>
<sequence>MRVPEHDLDAELDRIASDPETRALFRAELDRALAEHLADTAESAAFTEAAAKALRAVVQLPAGEHAA</sequence>
<dbReference type="AlphaFoldDB" id="A0A561UTS5"/>
<organism evidence="1 2">
    <name type="scientific">Streptomyces brevispora</name>
    <dbReference type="NCBI Taxonomy" id="887462"/>
    <lineage>
        <taxon>Bacteria</taxon>
        <taxon>Bacillati</taxon>
        <taxon>Actinomycetota</taxon>
        <taxon>Actinomycetes</taxon>
        <taxon>Kitasatosporales</taxon>
        <taxon>Streptomycetaceae</taxon>
        <taxon>Streptomyces</taxon>
    </lineage>
</organism>
<dbReference type="OrthoDB" id="4322002at2"/>
<comment type="caution">
    <text evidence="1">The sequence shown here is derived from an EMBL/GenBank/DDBJ whole genome shotgun (WGS) entry which is preliminary data.</text>
</comment>
<dbReference type="RefSeq" id="WP_145763218.1">
    <property type="nucleotide sequence ID" value="NZ_JBHJUX010000082.1"/>
</dbReference>
<accession>A0A561UTS5</accession>
<dbReference type="EMBL" id="VIWW01000001">
    <property type="protein sequence ID" value="TWG02761.1"/>
    <property type="molecule type" value="Genomic_DNA"/>
</dbReference>
<evidence type="ECO:0000313" key="1">
    <source>
        <dbReference type="EMBL" id="TWG02761.1"/>
    </source>
</evidence>
<name>A0A561UTS5_9ACTN</name>
<protein>
    <submittedName>
        <fullName evidence="1">Uncharacterized protein</fullName>
    </submittedName>
</protein>
<proteinExistence type="predicted"/>
<reference evidence="1 2" key="1">
    <citation type="submission" date="2019-06" db="EMBL/GenBank/DDBJ databases">
        <title>Sequencing the genomes of 1000 actinobacteria strains.</title>
        <authorList>
            <person name="Klenk H.-P."/>
        </authorList>
    </citation>
    <scope>NUCLEOTIDE SEQUENCE [LARGE SCALE GENOMIC DNA]</scope>
    <source>
        <strain evidence="1 2">DSM 42059</strain>
    </source>
</reference>
<evidence type="ECO:0000313" key="2">
    <source>
        <dbReference type="Proteomes" id="UP000318186"/>
    </source>
</evidence>
<gene>
    <name evidence="1" type="ORF">FHX80_111172</name>
</gene>